<dbReference type="HAMAP" id="MF_00271">
    <property type="entry name" value="ATP_synth_D_arch"/>
    <property type="match status" value="1"/>
</dbReference>
<evidence type="ECO:0000256" key="4">
    <source>
        <dbReference type="HAMAP-Rule" id="MF_00271"/>
    </source>
</evidence>
<feature type="region of interest" description="Disordered" evidence="5">
    <location>
        <begin position="219"/>
        <end position="241"/>
    </location>
</feature>
<keyword evidence="4" id="KW-0066">ATP synthesis</keyword>
<evidence type="ECO:0000256" key="5">
    <source>
        <dbReference type="SAM" id="MobiDB-lite"/>
    </source>
</evidence>
<dbReference type="Proteomes" id="UP000236248">
    <property type="component" value="Chromosome NCAV"/>
</dbReference>
<dbReference type="RefSeq" id="WP_103286428.1">
    <property type="nucleotide sequence ID" value="NZ_LT981265.1"/>
</dbReference>
<keyword evidence="2 4" id="KW-0813">Transport</keyword>
<name>A0A2K5ANP9_9ARCH</name>
<dbReference type="EMBL" id="LT981265">
    <property type="protein sequence ID" value="SPC33267.1"/>
    <property type="molecule type" value="Genomic_DNA"/>
</dbReference>
<evidence type="ECO:0000313" key="7">
    <source>
        <dbReference type="Proteomes" id="UP000236248"/>
    </source>
</evidence>
<protein>
    <recommendedName>
        <fullName evidence="4">A-type ATP synthase subunit D</fullName>
    </recommendedName>
</protein>
<dbReference type="GO" id="GO:0042777">
    <property type="term" value="P:proton motive force-driven plasma membrane ATP synthesis"/>
    <property type="evidence" value="ECO:0007669"/>
    <property type="project" value="UniProtKB-UniRule"/>
</dbReference>
<feature type="compositionally biased region" description="Basic and acidic residues" evidence="5">
    <location>
        <begin position="222"/>
        <end position="241"/>
    </location>
</feature>
<comment type="subcellular location">
    <subcellularLocation>
        <location evidence="4">Cell membrane</location>
        <topology evidence="4">Peripheral membrane protein</topology>
    </subcellularLocation>
</comment>
<dbReference type="GO" id="GO:0046961">
    <property type="term" value="F:proton-transporting ATPase activity, rotational mechanism"/>
    <property type="evidence" value="ECO:0007669"/>
    <property type="project" value="InterPro"/>
</dbReference>
<dbReference type="GO" id="GO:0046933">
    <property type="term" value="F:proton-transporting ATP synthase activity, rotational mechanism"/>
    <property type="evidence" value="ECO:0007669"/>
    <property type="project" value="UniProtKB-UniRule"/>
</dbReference>
<dbReference type="Pfam" id="PF01813">
    <property type="entry name" value="ATP-synt_D"/>
    <property type="match status" value="1"/>
</dbReference>
<evidence type="ECO:0000256" key="1">
    <source>
        <dbReference type="ARBA" id="ARBA00005850"/>
    </source>
</evidence>
<reference evidence="7" key="1">
    <citation type="submission" date="2018-01" db="EMBL/GenBank/DDBJ databases">
        <authorList>
            <person name="Kerou L M."/>
        </authorList>
    </citation>
    <scope>NUCLEOTIDE SEQUENCE [LARGE SCALE GENOMIC DNA]</scope>
    <source>
        <strain evidence="7">SCU2</strain>
    </source>
</reference>
<dbReference type="NCBIfam" id="TIGR00309">
    <property type="entry name" value="V_ATPase_subD"/>
    <property type="match status" value="1"/>
</dbReference>
<accession>A0A2K5ANP9</accession>
<comment type="function">
    <text evidence="4">Component of the A-type ATP synthase that produces ATP from ADP in the presence of a proton gradient across the membrane.</text>
</comment>
<keyword evidence="4" id="KW-0472">Membrane</keyword>
<comment type="similarity">
    <text evidence="1 4">Belongs to the V-ATPase D subunit family.</text>
</comment>
<dbReference type="KEGG" id="ncv:NCAV_0067"/>
<keyword evidence="7" id="KW-1185">Reference proteome</keyword>
<dbReference type="GeneID" id="41594174"/>
<gene>
    <name evidence="4 6" type="primary">atpD</name>
    <name evidence="6" type="ORF">NCAV_0067</name>
</gene>
<evidence type="ECO:0000256" key="2">
    <source>
        <dbReference type="ARBA" id="ARBA00022448"/>
    </source>
</evidence>
<evidence type="ECO:0000256" key="3">
    <source>
        <dbReference type="ARBA" id="ARBA00023065"/>
    </source>
</evidence>
<dbReference type="AlphaFoldDB" id="A0A2K5ANP9"/>
<proteinExistence type="inferred from homology"/>
<dbReference type="Gene3D" id="1.10.287.3240">
    <property type="match status" value="1"/>
</dbReference>
<keyword evidence="4" id="KW-0375">Hydrogen ion transport</keyword>
<keyword evidence="4" id="KW-1003">Cell membrane</keyword>
<sequence length="241" mass="27413">MSFSSRSIVPTKIELIRFKRSLKVAKMVHKILDDKREVLLKRIDEMIEEASKAREEIWAPLQDVYDAVRDAYLTLGTNTVEAIASLTPPSMEVDVNVRRIVDVKVPTLQVAYKDSKAVLSYSFADTNAAVDKAARLIKNLLPGIYKAAEYENAIFSLAKELERTQRLINALEYVIVPYYEHAIKFIGHVLEEREREEFVRLKKVKSTLEKKKGMAAGVEALSKGEEGEEKEKEKEEVALAR</sequence>
<keyword evidence="3 4" id="KW-0406">Ion transport</keyword>
<dbReference type="GO" id="GO:0005886">
    <property type="term" value="C:plasma membrane"/>
    <property type="evidence" value="ECO:0007669"/>
    <property type="project" value="UniProtKB-SubCell"/>
</dbReference>
<organism evidence="6 7">
    <name type="scientific">Candidatus Nitrosocaldus cavascurensis</name>
    <dbReference type="NCBI Taxonomy" id="2058097"/>
    <lineage>
        <taxon>Archaea</taxon>
        <taxon>Nitrososphaerota</taxon>
        <taxon>Nitrososphaeria</taxon>
        <taxon>Candidatus Nitrosocaldales</taxon>
        <taxon>Candidatus Nitrosocaldaceae</taxon>
        <taxon>Candidatus Nitrosocaldus</taxon>
    </lineage>
</organism>
<dbReference type="InterPro" id="IPR002699">
    <property type="entry name" value="V_ATPase_D"/>
</dbReference>
<dbReference type="PANTHER" id="PTHR11671">
    <property type="entry name" value="V-TYPE ATP SYNTHASE SUBUNIT D"/>
    <property type="match status" value="1"/>
</dbReference>
<dbReference type="GO" id="GO:0005524">
    <property type="term" value="F:ATP binding"/>
    <property type="evidence" value="ECO:0007669"/>
    <property type="project" value="UniProtKB-UniRule"/>
</dbReference>
<comment type="subunit">
    <text evidence="4">Has multiple subunits with at least A(3), B(3), C, D, E, F, H, I and proteolipid K(x).</text>
</comment>
<evidence type="ECO:0000313" key="6">
    <source>
        <dbReference type="EMBL" id="SPC33267.1"/>
    </source>
</evidence>